<dbReference type="EMBL" id="JBICBT010000869">
    <property type="protein sequence ID" value="KAL3096166.1"/>
    <property type="molecule type" value="Genomic_DNA"/>
</dbReference>
<evidence type="ECO:0000256" key="5">
    <source>
        <dbReference type="RuleBase" id="RU003832"/>
    </source>
</evidence>
<evidence type="ECO:0000256" key="6">
    <source>
        <dbReference type="SAM" id="MobiDB-lite"/>
    </source>
</evidence>
<reference evidence="8 9" key="1">
    <citation type="submission" date="2024-10" db="EMBL/GenBank/DDBJ databases">
        <authorList>
            <person name="Kim D."/>
        </authorList>
    </citation>
    <scope>NUCLEOTIDE SEQUENCE [LARGE SCALE GENOMIC DNA]</scope>
    <source>
        <strain evidence="8">BH-2024</strain>
    </source>
</reference>
<dbReference type="GO" id="GO:0016757">
    <property type="term" value="F:glycosyltransferase activity"/>
    <property type="evidence" value="ECO:0007669"/>
    <property type="project" value="UniProtKB-UniRule"/>
</dbReference>
<keyword evidence="4 5" id="KW-0808">Transferase</keyword>
<gene>
    <name evidence="8" type="ORF">niasHT_029202</name>
</gene>
<dbReference type="Gene3D" id="3.40.50.11660">
    <property type="entry name" value="Glycosyl transferase family 10, C-terminal domain"/>
    <property type="match status" value="1"/>
</dbReference>
<keyword evidence="9" id="KW-1185">Reference proteome</keyword>
<evidence type="ECO:0000256" key="3">
    <source>
        <dbReference type="ARBA" id="ARBA00022676"/>
    </source>
</evidence>
<keyword evidence="3 5" id="KW-0328">Glycosyltransferase</keyword>
<dbReference type="Proteomes" id="UP001620626">
    <property type="component" value="Unassembled WGS sequence"/>
</dbReference>
<comment type="pathway">
    <text evidence="1">Protein modification; protein glycosylation.</text>
</comment>
<keyword evidence="5" id="KW-0812">Transmembrane</keyword>
<feature type="region of interest" description="Disordered" evidence="6">
    <location>
        <begin position="20"/>
        <end position="47"/>
    </location>
</feature>
<dbReference type="PANTHER" id="PTHR11929:SF145">
    <property type="entry name" value="ALPHA-(1,3)-FUCOSYLTRANSFERASE FUT-1"/>
    <property type="match status" value="1"/>
</dbReference>
<accession>A0ABD2JZT7</accession>
<comment type="subcellular location">
    <subcellularLocation>
        <location evidence="5">Golgi apparatus</location>
        <location evidence="5">Golgi stack membrane</location>
        <topology evidence="5">Single-pass type II membrane protein</topology>
    </subcellularLocation>
</comment>
<evidence type="ECO:0000256" key="2">
    <source>
        <dbReference type="ARBA" id="ARBA00008919"/>
    </source>
</evidence>
<feature type="domain" description="Fucosyltransferase C-terminal" evidence="7">
    <location>
        <begin position="273"/>
        <end position="440"/>
    </location>
</feature>
<dbReference type="PANTHER" id="PTHR11929">
    <property type="entry name" value="ALPHA- 1,3 -FUCOSYLTRANSFERASE"/>
    <property type="match status" value="1"/>
</dbReference>
<dbReference type="InterPro" id="IPR055270">
    <property type="entry name" value="Glyco_tran_10_C"/>
</dbReference>
<protein>
    <recommendedName>
        <fullName evidence="5">Fucosyltransferase</fullName>
        <ecNumber evidence="5">2.4.1.-</ecNumber>
    </recommendedName>
</protein>
<keyword evidence="5" id="KW-0472">Membrane</keyword>
<name>A0ABD2JZT7_9BILA</name>
<dbReference type="InterPro" id="IPR001503">
    <property type="entry name" value="Glyco_trans_10"/>
</dbReference>
<comment type="caution">
    <text evidence="8">The sequence shown here is derived from an EMBL/GenBank/DDBJ whole genome shotgun (WGS) entry which is preliminary data.</text>
</comment>
<evidence type="ECO:0000313" key="8">
    <source>
        <dbReference type="EMBL" id="KAL3096166.1"/>
    </source>
</evidence>
<organism evidence="8 9">
    <name type="scientific">Heterodera trifolii</name>
    <dbReference type="NCBI Taxonomy" id="157864"/>
    <lineage>
        <taxon>Eukaryota</taxon>
        <taxon>Metazoa</taxon>
        <taxon>Ecdysozoa</taxon>
        <taxon>Nematoda</taxon>
        <taxon>Chromadorea</taxon>
        <taxon>Rhabditida</taxon>
        <taxon>Tylenchina</taxon>
        <taxon>Tylenchomorpha</taxon>
        <taxon>Tylenchoidea</taxon>
        <taxon>Heteroderidae</taxon>
        <taxon>Heteroderinae</taxon>
        <taxon>Heterodera</taxon>
    </lineage>
</organism>
<evidence type="ECO:0000313" key="9">
    <source>
        <dbReference type="Proteomes" id="UP001620626"/>
    </source>
</evidence>
<dbReference type="AlphaFoldDB" id="A0ABD2JZT7"/>
<dbReference type="EC" id="2.4.1.-" evidence="5"/>
<evidence type="ECO:0000256" key="4">
    <source>
        <dbReference type="ARBA" id="ARBA00022679"/>
    </source>
</evidence>
<proteinExistence type="inferred from homology"/>
<evidence type="ECO:0000256" key="1">
    <source>
        <dbReference type="ARBA" id="ARBA00004922"/>
    </source>
</evidence>
<dbReference type="Pfam" id="PF00852">
    <property type="entry name" value="Glyco_transf_10"/>
    <property type="match status" value="1"/>
</dbReference>
<sequence>MGRILLVYNCQESISKARSARLGEHAKTEQVLGRDGGRRKKSDERHRRLTAGARRAPAVNRLRITRGLLPEPHLCKSFSLPATHSPFKYRIKDRNGATVTVVDLLLPRGSASLKDRAKLEPEQIDKCTASPLLLMWDVNFERNLRGCADWNCTVTLDTGRLREADAVFFKRMPKEVRPLRHQYFVHYSQALPRLTGWAGTHSADSLWLSQKESPIHARSADGSDDDFPFNMSFGYRMDTLAASPYGFAARLAPESEPNTKIWQKTVNESIAIKRIAMAWFVSNCVTPSGRNWVVDELRRHGIEVHVFGSCGTLKCPKSPSCFRMLDRDYFFYFAAENSICKDYLTEKIWDQGLGTLSVPVILRRSLAYHLLPPNSFIAVDDFASIAHLARHLSSLMKNPDKYFAYFRWRANFIVVPLNSLTDPSAERLFGVCQVCRLLRLGRRPSDGKEKFATLNGLSKCIFLLKSVPCTSQKHKEPRIGEEHCGVKLRDSVEER</sequence>
<dbReference type="GO" id="GO:0032580">
    <property type="term" value="C:Golgi cisterna membrane"/>
    <property type="evidence" value="ECO:0007669"/>
    <property type="project" value="UniProtKB-SubCell"/>
</dbReference>
<keyword evidence="5" id="KW-0333">Golgi apparatus</keyword>
<comment type="similarity">
    <text evidence="2 5">Belongs to the glycosyltransferase 10 family.</text>
</comment>
<dbReference type="InterPro" id="IPR038577">
    <property type="entry name" value="GT10-like_C_sf"/>
</dbReference>
<evidence type="ECO:0000259" key="7">
    <source>
        <dbReference type="Pfam" id="PF00852"/>
    </source>
</evidence>
<dbReference type="SUPFAM" id="SSF53756">
    <property type="entry name" value="UDP-Glycosyltransferase/glycogen phosphorylase"/>
    <property type="match status" value="1"/>
</dbReference>